<name>D2W469_NAEGR</name>
<feature type="domain" description="SAM" evidence="2">
    <location>
        <begin position="38"/>
        <end position="102"/>
    </location>
</feature>
<feature type="compositionally biased region" description="Polar residues" evidence="1">
    <location>
        <begin position="139"/>
        <end position="162"/>
    </location>
</feature>
<feature type="region of interest" description="Disordered" evidence="1">
    <location>
        <begin position="105"/>
        <end position="162"/>
    </location>
</feature>
<dbReference type="PROSITE" id="PS50105">
    <property type="entry name" value="SAM_DOMAIN"/>
    <property type="match status" value="1"/>
</dbReference>
<dbReference type="SMART" id="SM00454">
    <property type="entry name" value="SAM"/>
    <property type="match status" value="1"/>
</dbReference>
<proteinExistence type="predicted"/>
<dbReference type="EMBL" id="GG738940">
    <property type="protein sequence ID" value="EFC36128.1"/>
    <property type="molecule type" value="Genomic_DNA"/>
</dbReference>
<dbReference type="AlphaFoldDB" id="D2W469"/>
<gene>
    <name evidence="3" type="ORF">NAEGRDRAFT_76199</name>
</gene>
<dbReference type="Pfam" id="PF00564">
    <property type="entry name" value="PB1"/>
    <property type="match status" value="1"/>
</dbReference>
<dbReference type="SMART" id="SM00666">
    <property type="entry name" value="PB1"/>
    <property type="match status" value="1"/>
</dbReference>
<dbReference type="InterPro" id="IPR001660">
    <property type="entry name" value="SAM"/>
</dbReference>
<organism evidence="4">
    <name type="scientific">Naegleria gruberi</name>
    <name type="common">Amoeba</name>
    <dbReference type="NCBI Taxonomy" id="5762"/>
    <lineage>
        <taxon>Eukaryota</taxon>
        <taxon>Discoba</taxon>
        <taxon>Heterolobosea</taxon>
        <taxon>Tetramitia</taxon>
        <taxon>Eutetramitia</taxon>
        <taxon>Vahlkampfiidae</taxon>
        <taxon>Naegleria</taxon>
    </lineage>
</organism>
<dbReference type="SUPFAM" id="SSF54277">
    <property type="entry name" value="CAD &amp; PB1 domains"/>
    <property type="match status" value="1"/>
</dbReference>
<evidence type="ECO:0000313" key="4">
    <source>
        <dbReference type="Proteomes" id="UP000006671"/>
    </source>
</evidence>
<dbReference type="SUPFAM" id="SSF47769">
    <property type="entry name" value="SAM/Pointed domain"/>
    <property type="match status" value="1"/>
</dbReference>
<dbReference type="STRING" id="5762.D2W469"/>
<dbReference type="Gene3D" id="3.10.20.90">
    <property type="entry name" value="Phosphatidylinositol 3-kinase Catalytic Subunit, Chain A, domain 1"/>
    <property type="match status" value="1"/>
</dbReference>
<evidence type="ECO:0000256" key="1">
    <source>
        <dbReference type="SAM" id="MobiDB-lite"/>
    </source>
</evidence>
<dbReference type="GeneID" id="8860471"/>
<dbReference type="Pfam" id="PF00536">
    <property type="entry name" value="SAM_1"/>
    <property type="match status" value="1"/>
</dbReference>
<dbReference type="Gene3D" id="1.10.150.50">
    <property type="entry name" value="Transcription Factor, Ets-1"/>
    <property type="match status" value="1"/>
</dbReference>
<dbReference type="KEGG" id="ngr:NAEGRDRAFT_76199"/>
<dbReference type="VEuPathDB" id="AmoebaDB:NAEGRDRAFT_76199"/>
<dbReference type="InterPro" id="IPR000270">
    <property type="entry name" value="PB1_dom"/>
</dbReference>
<reference evidence="3 4" key="1">
    <citation type="journal article" date="2010" name="Cell">
        <title>The genome of Naegleria gruberi illuminates early eukaryotic versatility.</title>
        <authorList>
            <person name="Fritz-Laylin L.K."/>
            <person name="Prochnik S.E."/>
            <person name="Ginger M.L."/>
            <person name="Dacks J.B."/>
            <person name="Carpenter M.L."/>
            <person name="Field M.C."/>
            <person name="Kuo A."/>
            <person name="Paredez A."/>
            <person name="Chapman J."/>
            <person name="Pham J."/>
            <person name="Shu S."/>
            <person name="Neupane R."/>
            <person name="Cipriano M."/>
            <person name="Mancuso J."/>
            <person name="Tu H."/>
            <person name="Salamov A."/>
            <person name="Lindquist E."/>
            <person name="Shapiro H."/>
            <person name="Lucas S."/>
            <person name="Grigoriev I.V."/>
            <person name="Cande W.Z."/>
            <person name="Fulton C."/>
            <person name="Rokhsar D.S."/>
            <person name="Dawson S.C."/>
        </authorList>
    </citation>
    <scope>NUCLEOTIDE SEQUENCE [LARGE SCALE GENOMIC DNA]</scope>
    <source>
        <strain evidence="3 4">NEG-M</strain>
    </source>
</reference>
<dbReference type="InterPro" id="IPR013761">
    <property type="entry name" value="SAM/pointed_sf"/>
</dbReference>
<protein>
    <submittedName>
        <fullName evidence="3">Predicted protein</fullName>
    </submittedName>
</protein>
<dbReference type="InParanoid" id="D2W469"/>
<keyword evidence="4" id="KW-1185">Reference proteome</keyword>
<evidence type="ECO:0000313" key="3">
    <source>
        <dbReference type="EMBL" id="EFC36128.1"/>
    </source>
</evidence>
<dbReference type="OrthoDB" id="196165at2759"/>
<evidence type="ECO:0000259" key="2">
    <source>
        <dbReference type="PROSITE" id="PS50105"/>
    </source>
</evidence>
<sequence length="443" mass="51079">MKKLAGFFKGNKNSTSTTDDDEKIKIRKKLLEKAICDWSAKDVSLWLKSIDLQDYCKEFEKMDITGAELLELTDDDLVKDLKISKLGHRKRLKKQLDYLVQHNEFLTEEDDPPSSTSNTTMENQSSYQGTIMQGKPSLETRSMTSYQSTMNDNDSVHSFNSNSNIPTSDIMIKCYDSLENQSDATILRFSPEDELTLQKVKMEVLSRKPILSSTNQIQLKYKDEDDDIITLKKEDDFKLCLANYRNSGQRYLKLYISSNISLPTNKSPPTISSSLRDSNEESSELIQILEGMVDAIVVMTANDKLIKYVKKCKIVSWAKKCAKYKKVKYCKERKSVKKCCLIKKKFFCAKHKTIKFCKHKKTLSKCVKYNKKKYCAKSIVIPPRCIKKKYYKKCLKRSKGKKICKKFKLVGGKKKCCKSIKKKICIKRKTCKKPSKPIIKPSL</sequence>
<feature type="compositionally biased region" description="Polar residues" evidence="1">
    <location>
        <begin position="113"/>
        <end position="131"/>
    </location>
</feature>
<dbReference type="RefSeq" id="XP_002668872.1">
    <property type="nucleotide sequence ID" value="XM_002668826.1"/>
</dbReference>
<accession>D2W469</accession>
<dbReference type="Proteomes" id="UP000006671">
    <property type="component" value="Unassembled WGS sequence"/>
</dbReference>